<name>A0A6H2A5B1_9ZZZZ</name>
<organism evidence="1">
    <name type="scientific">viral metagenome</name>
    <dbReference type="NCBI Taxonomy" id="1070528"/>
    <lineage>
        <taxon>unclassified sequences</taxon>
        <taxon>metagenomes</taxon>
        <taxon>organismal metagenomes</taxon>
    </lineage>
</organism>
<evidence type="ECO:0000313" key="1">
    <source>
        <dbReference type="EMBL" id="QJA54902.1"/>
    </source>
</evidence>
<reference evidence="1" key="1">
    <citation type="submission" date="2020-03" db="EMBL/GenBank/DDBJ databases">
        <title>The deep terrestrial virosphere.</title>
        <authorList>
            <person name="Holmfeldt K."/>
            <person name="Nilsson E."/>
            <person name="Simone D."/>
            <person name="Lopez-Fernandez M."/>
            <person name="Wu X."/>
            <person name="de Brujin I."/>
            <person name="Lundin D."/>
            <person name="Andersson A."/>
            <person name="Bertilsson S."/>
            <person name="Dopson M."/>
        </authorList>
    </citation>
    <scope>NUCLEOTIDE SEQUENCE</scope>
    <source>
        <strain evidence="1">TM448A06117</strain>
    </source>
</reference>
<dbReference type="AlphaFoldDB" id="A0A6H2A5B1"/>
<dbReference type="EMBL" id="MT144548">
    <property type="protein sequence ID" value="QJA54902.1"/>
    <property type="molecule type" value="Genomic_DNA"/>
</dbReference>
<protein>
    <submittedName>
        <fullName evidence="1">Uncharacterized protein</fullName>
    </submittedName>
</protein>
<accession>A0A6H2A5B1</accession>
<sequence>MVDEQKGIIMVESIIQCPRCGSEEIEGKHPKWDNYFCRGCGYGGLYLEFALWPVQYSGDYNYLICN</sequence>
<gene>
    <name evidence="1" type="ORF">TM448A06117_0009</name>
</gene>
<proteinExistence type="predicted"/>